<dbReference type="GO" id="GO:0003682">
    <property type="term" value="F:chromatin binding"/>
    <property type="evidence" value="ECO:0007669"/>
    <property type="project" value="InterPro"/>
</dbReference>
<reference evidence="2" key="2">
    <citation type="submission" date="2014-03" db="EMBL/GenBank/DDBJ databases">
        <authorList>
            <person name="Genoscope - CEA"/>
        </authorList>
    </citation>
    <scope>NUCLEOTIDE SEQUENCE</scope>
</reference>
<reference evidence="2" key="1">
    <citation type="journal article" date="2014" name="Nat. Commun.">
        <title>The rainbow trout genome provides novel insights into evolution after whole-genome duplication in vertebrates.</title>
        <authorList>
            <person name="Berthelot C."/>
            <person name="Brunet F."/>
            <person name="Chalopin D."/>
            <person name="Juanchich A."/>
            <person name="Bernard M."/>
            <person name="Noel B."/>
            <person name="Bento P."/>
            <person name="Da Silva C."/>
            <person name="Labadie K."/>
            <person name="Alberti A."/>
            <person name="Aury J.M."/>
            <person name="Louis A."/>
            <person name="Dehais P."/>
            <person name="Bardou P."/>
            <person name="Montfort J."/>
            <person name="Klopp C."/>
            <person name="Cabau C."/>
            <person name="Gaspin C."/>
            <person name="Thorgaard G.H."/>
            <person name="Boussaha M."/>
            <person name="Quillet E."/>
            <person name="Guyomard R."/>
            <person name="Galiana D."/>
            <person name="Bobe J."/>
            <person name="Volff J.N."/>
            <person name="Genet C."/>
            <person name="Wincker P."/>
            <person name="Jaillon O."/>
            <person name="Roest Crollius H."/>
            <person name="Guiguen Y."/>
        </authorList>
    </citation>
    <scope>NUCLEOTIDE SEQUENCE [LARGE SCALE GENOMIC DNA]</scope>
</reference>
<dbReference type="InterPro" id="IPR052637">
    <property type="entry name" value="KLHDC3-like"/>
</dbReference>
<protein>
    <submittedName>
        <fullName evidence="2">Uncharacterized protein</fullName>
    </submittedName>
</protein>
<evidence type="ECO:0000313" key="3">
    <source>
        <dbReference type="Proteomes" id="UP000193380"/>
    </source>
</evidence>
<gene>
    <name evidence="2" type="ORF">GSONMT00034763001</name>
</gene>
<dbReference type="Proteomes" id="UP000193380">
    <property type="component" value="Unassembled WGS sequence"/>
</dbReference>
<accession>A0A060YG38</accession>
<evidence type="ECO:0000313" key="2">
    <source>
        <dbReference type="EMBL" id="CDQ88105.1"/>
    </source>
</evidence>
<keyword evidence="1" id="KW-0880">Kelch repeat</keyword>
<dbReference type="InterPro" id="IPR006652">
    <property type="entry name" value="Kelch_1"/>
</dbReference>
<sequence>MLRWTTHLEGGPRRVNHAAVSVGHKVFSFGGYCSGEDYETLRQIDVHIFNTGRLLL</sequence>
<dbReference type="InterPro" id="IPR015915">
    <property type="entry name" value="Kelch-typ_b-propeller"/>
</dbReference>
<dbReference type="EMBL" id="FR908377">
    <property type="protein sequence ID" value="CDQ88105.1"/>
    <property type="molecule type" value="Genomic_DNA"/>
</dbReference>
<name>A0A060YG38_ONCMY</name>
<dbReference type="STRING" id="8022.A0A060YG38"/>
<evidence type="ECO:0000256" key="1">
    <source>
        <dbReference type="ARBA" id="ARBA00022441"/>
    </source>
</evidence>
<dbReference type="SUPFAM" id="SSF117281">
    <property type="entry name" value="Kelch motif"/>
    <property type="match status" value="1"/>
</dbReference>
<organism evidence="2 3">
    <name type="scientific">Oncorhynchus mykiss</name>
    <name type="common">Rainbow trout</name>
    <name type="synonym">Salmo gairdneri</name>
    <dbReference type="NCBI Taxonomy" id="8022"/>
    <lineage>
        <taxon>Eukaryota</taxon>
        <taxon>Metazoa</taxon>
        <taxon>Chordata</taxon>
        <taxon>Craniata</taxon>
        <taxon>Vertebrata</taxon>
        <taxon>Euteleostomi</taxon>
        <taxon>Actinopterygii</taxon>
        <taxon>Neopterygii</taxon>
        <taxon>Teleostei</taxon>
        <taxon>Protacanthopterygii</taxon>
        <taxon>Salmoniformes</taxon>
        <taxon>Salmonidae</taxon>
        <taxon>Salmoninae</taxon>
        <taxon>Oncorhynchus</taxon>
    </lineage>
</organism>
<dbReference type="PaxDb" id="8022-A0A060YG38"/>
<proteinExistence type="predicted"/>
<dbReference type="PANTHER" id="PTHR46461">
    <property type="entry name" value="KELCH DOMAIN-CONTAINING PROTEIN 3"/>
    <property type="match status" value="1"/>
</dbReference>
<dbReference type="PANTHER" id="PTHR46461:SF1">
    <property type="entry name" value="KELCH DOMAIN-CONTAINING PROTEIN 3"/>
    <property type="match status" value="1"/>
</dbReference>
<dbReference type="Pfam" id="PF01344">
    <property type="entry name" value="Kelch_1"/>
    <property type="match status" value="1"/>
</dbReference>
<dbReference type="AlphaFoldDB" id="A0A060YG38"/>
<dbReference type="GO" id="GO:0005737">
    <property type="term" value="C:cytoplasm"/>
    <property type="evidence" value="ECO:0007669"/>
    <property type="project" value="TreeGrafter"/>
</dbReference>